<dbReference type="Pfam" id="PF02599">
    <property type="entry name" value="CsrA"/>
    <property type="match status" value="1"/>
</dbReference>
<dbReference type="GO" id="GO:0005829">
    <property type="term" value="C:cytosol"/>
    <property type="evidence" value="ECO:0007669"/>
    <property type="project" value="TreeGrafter"/>
</dbReference>
<sequence>MLVLTRRIGESLLIGDDVEVTVLDVKGDSIRIGIRAPRETRIQRAEIVEAVRAENAEAAHAGDAAEQALRAALSGRSPS</sequence>
<dbReference type="GO" id="GO:0006109">
    <property type="term" value="P:regulation of carbohydrate metabolic process"/>
    <property type="evidence" value="ECO:0007669"/>
    <property type="project" value="InterPro"/>
</dbReference>
<comment type="subcellular location">
    <subcellularLocation>
        <location evidence="5">Cytoplasm</location>
    </subcellularLocation>
</comment>
<proteinExistence type="inferred from homology"/>
<dbReference type="PANTHER" id="PTHR34984:SF1">
    <property type="entry name" value="CARBON STORAGE REGULATOR"/>
    <property type="match status" value="1"/>
</dbReference>
<dbReference type="AlphaFoldDB" id="A0A1B9NJ42"/>
<keyword evidence="3 5" id="KW-0810">Translation regulation</keyword>
<evidence type="ECO:0000256" key="1">
    <source>
        <dbReference type="ARBA" id="ARBA00022490"/>
    </source>
</evidence>
<keyword evidence="1 5" id="KW-0963">Cytoplasm</keyword>
<keyword evidence="4 5" id="KW-0694">RNA-binding</keyword>
<dbReference type="GO" id="GO:1902208">
    <property type="term" value="P:regulation of bacterial-type flagellum assembly"/>
    <property type="evidence" value="ECO:0007669"/>
    <property type="project" value="UniProtKB-UniRule"/>
</dbReference>
<evidence type="ECO:0000313" key="7">
    <source>
        <dbReference type="Proteomes" id="UP000093355"/>
    </source>
</evidence>
<dbReference type="GO" id="GO:0044781">
    <property type="term" value="P:bacterial-type flagellum organization"/>
    <property type="evidence" value="ECO:0007669"/>
    <property type="project" value="UniProtKB-KW"/>
</dbReference>
<evidence type="ECO:0000256" key="4">
    <source>
        <dbReference type="ARBA" id="ARBA00022884"/>
    </source>
</evidence>
<comment type="function">
    <text evidence="5">A translational regulator that binds mRNA to regulate translation initiation and/or mRNA stability. Usually binds in the 5'-UTR at or near the Shine-Dalgarno sequence preventing ribosome-binding, thus repressing translation. Its main target seems to be the major flagellin gene, while its function is anatagonized by FliW.</text>
</comment>
<dbReference type="Proteomes" id="UP000093355">
    <property type="component" value="Unassembled WGS sequence"/>
</dbReference>
<dbReference type="PANTHER" id="PTHR34984">
    <property type="entry name" value="CARBON STORAGE REGULATOR"/>
    <property type="match status" value="1"/>
</dbReference>
<dbReference type="InterPro" id="IPR003751">
    <property type="entry name" value="CsrA"/>
</dbReference>
<dbReference type="NCBIfam" id="NF002469">
    <property type="entry name" value="PRK01712.1"/>
    <property type="match status" value="1"/>
</dbReference>
<dbReference type="RefSeq" id="WP_067028065.1">
    <property type="nucleotide sequence ID" value="NZ_CP038256.1"/>
</dbReference>
<dbReference type="HAMAP" id="MF_00167">
    <property type="entry name" value="CsrA"/>
    <property type="match status" value="1"/>
</dbReference>
<dbReference type="GO" id="GO:0045947">
    <property type="term" value="P:negative regulation of translational initiation"/>
    <property type="evidence" value="ECO:0007669"/>
    <property type="project" value="UniProtKB-UniRule"/>
</dbReference>
<comment type="subunit">
    <text evidence="5">Homodimer; the beta-strands of each monomer intercalate to form a hydrophobic core, while the alpha-helices form wings that extend away from the core.</text>
</comment>
<accession>A0A1B9NJ42</accession>
<dbReference type="OrthoDB" id="9809061at2"/>
<dbReference type="SUPFAM" id="SSF117130">
    <property type="entry name" value="CsrA-like"/>
    <property type="match status" value="1"/>
</dbReference>
<dbReference type="Gene3D" id="2.60.40.4380">
    <property type="entry name" value="Translational regulator CsrA"/>
    <property type="match status" value="1"/>
</dbReference>
<dbReference type="NCBIfam" id="TIGR00202">
    <property type="entry name" value="csrA"/>
    <property type="match status" value="1"/>
</dbReference>
<evidence type="ECO:0000313" key="6">
    <source>
        <dbReference type="EMBL" id="OCG76580.1"/>
    </source>
</evidence>
<protein>
    <recommendedName>
        <fullName evidence="5">Translational regulator CsrA</fullName>
    </recommendedName>
</protein>
<reference evidence="6 7" key="1">
    <citation type="submission" date="2016-05" db="EMBL/GenBank/DDBJ databases">
        <authorList>
            <person name="Lavstsen T."/>
            <person name="Jespersen J.S."/>
        </authorList>
    </citation>
    <scope>NUCLEOTIDE SEQUENCE [LARGE SCALE GENOMIC DNA]</scope>
    <source>
        <strain evidence="6 7">YLB-01</strain>
    </source>
</reference>
<dbReference type="GO" id="GO:0006402">
    <property type="term" value="P:mRNA catabolic process"/>
    <property type="evidence" value="ECO:0007669"/>
    <property type="project" value="InterPro"/>
</dbReference>
<keyword evidence="5" id="KW-1005">Bacterial flagellum biogenesis</keyword>
<keyword evidence="2 5" id="KW-0678">Repressor</keyword>
<dbReference type="InterPro" id="IPR036107">
    <property type="entry name" value="CsrA_sf"/>
</dbReference>
<organism evidence="6 7">
    <name type="scientific">Microbacterium sediminis</name>
    <dbReference type="NCBI Taxonomy" id="904291"/>
    <lineage>
        <taxon>Bacteria</taxon>
        <taxon>Bacillati</taxon>
        <taxon>Actinomycetota</taxon>
        <taxon>Actinomycetes</taxon>
        <taxon>Micrococcales</taxon>
        <taxon>Microbacteriaceae</taxon>
        <taxon>Microbacterium</taxon>
    </lineage>
</organism>
<dbReference type="EMBL" id="LXMD01000001">
    <property type="protein sequence ID" value="OCG76580.1"/>
    <property type="molecule type" value="Genomic_DNA"/>
</dbReference>
<comment type="caution">
    <text evidence="6">The sequence shown here is derived from an EMBL/GenBank/DDBJ whole genome shotgun (WGS) entry which is preliminary data.</text>
</comment>
<dbReference type="GO" id="GO:0048027">
    <property type="term" value="F:mRNA 5'-UTR binding"/>
    <property type="evidence" value="ECO:0007669"/>
    <property type="project" value="UniProtKB-UniRule"/>
</dbReference>
<keyword evidence="7" id="KW-1185">Reference proteome</keyword>
<evidence type="ECO:0000256" key="5">
    <source>
        <dbReference type="HAMAP-Rule" id="MF_00167"/>
    </source>
</evidence>
<name>A0A1B9NJ42_9MICO</name>
<evidence type="ECO:0000256" key="2">
    <source>
        <dbReference type="ARBA" id="ARBA00022491"/>
    </source>
</evidence>
<dbReference type="FunFam" id="2.60.40.4380:FF:000002">
    <property type="entry name" value="Translational regulator CsrA"/>
    <property type="match status" value="1"/>
</dbReference>
<dbReference type="STRING" id="904291.A7J15_11395"/>
<gene>
    <name evidence="5" type="primary">csrA</name>
    <name evidence="6" type="ORF">A7J15_11395</name>
</gene>
<evidence type="ECO:0000256" key="3">
    <source>
        <dbReference type="ARBA" id="ARBA00022845"/>
    </source>
</evidence>
<comment type="similarity">
    <text evidence="5">Belongs to the CsrA/RsmA family.</text>
</comment>